<accession>A0A0G4G8I3</accession>
<dbReference type="EMBL" id="CDMY01000586">
    <property type="protein sequence ID" value="CEM24664.1"/>
    <property type="molecule type" value="Genomic_DNA"/>
</dbReference>
<gene>
    <name evidence="3" type="ORF">Vbra_9712</name>
</gene>
<feature type="region of interest" description="Disordered" evidence="1">
    <location>
        <begin position="41"/>
        <end position="63"/>
    </location>
</feature>
<dbReference type="InParanoid" id="A0A0G4G8I3"/>
<evidence type="ECO:0000313" key="4">
    <source>
        <dbReference type="Proteomes" id="UP000041254"/>
    </source>
</evidence>
<organism evidence="3 4">
    <name type="scientific">Vitrella brassicaformis (strain CCMP3155)</name>
    <dbReference type="NCBI Taxonomy" id="1169540"/>
    <lineage>
        <taxon>Eukaryota</taxon>
        <taxon>Sar</taxon>
        <taxon>Alveolata</taxon>
        <taxon>Colpodellida</taxon>
        <taxon>Vitrellaceae</taxon>
        <taxon>Vitrella</taxon>
    </lineage>
</organism>
<dbReference type="VEuPathDB" id="CryptoDB:Vbra_9712"/>
<keyword evidence="4" id="KW-1185">Reference proteome</keyword>
<dbReference type="PhylomeDB" id="A0A0G4G8I3"/>
<dbReference type="AlphaFoldDB" id="A0A0G4G8I3"/>
<feature type="compositionally biased region" description="Polar residues" evidence="1">
    <location>
        <begin position="41"/>
        <end position="50"/>
    </location>
</feature>
<evidence type="ECO:0000256" key="1">
    <source>
        <dbReference type="SAM" id="MobiDB-lite"/>
    </source>
</evidence>
<feature type="chain" id="PRO_5005189648" evidence="2">
    <location>
        <begin position="22"/>
        <end position="196"/>
    </location>
</feature>
<evidence type="ECO:0000256" key="2">
    <source>
        <dbReference type="SAM" id="SignalP"/>
    </source>
</evidence>
<dbReference type="Proteomes" id="UP000041254">
    <property type="component" value="Unassembled WGS sequence"/>
</dbReference>
<keyword evidence="2" id="KW-0732">Signal</keyword>
<sequence length="196" mass="21796">MGFLQSLFALLFALFTLSTQGIHSSTQPLADPASFIGPSPITASRPQQLASPARRRPGTQQLPAGSKLGDWLADLLPKAPPPPSSNPRKMLRKWVVLVTESGRRLQPFPVDVRAGTCTDDFKAMIKKSPYYPAPYMWDALYLFEDETINEALPVSEGLAGKGDRPGRPIRLTIIRPLRTDHPRYVVLPFPLPWYYG</sequence>
<proteinExistence type="predicted"/>
<feature type="signal peptide" evidence="2">
    <location>
        <begin position="1"/>
        <end position="21"/>
    </location>
</feature>
<name>A0A0G4G8I3_VITBC</name>
<evidence type="ECO:0000313" key="3">
    <source>
        <dbReference type="EMBL" id="CEM24664.1"/>
    </source>
</evidence>
<reference evidence="3 4" key="1">
    <citation type="submission" date="2014-11" db="EMBL/GenBank/DDBJ databases">
        <authorList>
            <person name="Zhu J."/>
            <person name="Qi W."/>
            <person name="Song R."/>
        </authorList>
    </citation>
    <scope>NUCLEOTIDE SEQUENCE [LARGE SCALE GENOMIC DNA]</scope>
</reference>
<protein>
    <submittedName>
        <fullName evidence="3">Uncharacterized protein</fullName>
    </submittedName>
</protein>